<evidence type="ECO:0000256" key="2">
    <source>
        <dbReference type="ARBA" id="ARBA00023136"/>
    </source>
</evidence>
<evidence type="ECO:0000256" key="3">
    <source>
        <dbReference type="SAM" id="MobiDB-lite"/>
    </source>
</evidence>
<dbReference type="Proteomes" id="UP000298663">
    <property type="component" value="Unassembled WGS sequence"/>
</dbReference>
<feature type="domain" description="Vta1/callose synthase N-terminal" evidence="4">
    <location>
        <begin position="104"/>
        <end position="244"/>
    </location>
</feature>
<dbReference type="PANTHER" id="PTHR46009">
    <property type="entry name" value="VACUOLAR PROTEIN SORTING-ASSOCIATED PROTEIN VTA1 HOMOLOG"/>
    <property type="match status" value="1"/>
</dbReference>
<evidence type="ECO:0000313" key="6">
    <source>
        <dbReference type="Proteomes" id="UP000298663"/>
    </source>
</evidence>
<feature type="compositionally biased region" description="Polar residues" evidence="3">
    <location>
        <begin position="279"/>
        <end position="288"/>
    </location>
</feature>
<evidence type="ECO:0000259" key="4">
    <source>
        <dbReference type="Pfam" id="PF04652"/>
    </source>
</evidence>
<dbReference type="OrthoDB" id="391137at2759"/>
<feature type="region of interest" description="Disordered" evidence="3">
    <location>
        <begin position="279"/>
        <end position="354"/>
    </location>
</feature>
<organism evidence="5 6">
    <name type="scientific">Steinernema carpocapsae</name>
    <name type="common">Entomopathogenic nematode</name>
    <dbReference type="NCBI Taxonomy" id="34508"/>
    <lineage>
        <taxon>Eukaryota</taxon>
        <taxon>Metazoa</taxon>
        <taxon>Ecdysozoa</taxon>
        <taxon>Nematoda</taxon>
        <taxon>Chromadorea</taxon>
        <taxon>Rhabditida</taxon>
        <taxon>Tylenchina</taxon>
        <taxon>Panagrolaimomorpha</taxon>
        <taxon>Strongyloidoidea</taxon>
        <taxon>Steinernematidae</taxon>
        <taxon>Steinernema</taxon>
    </lineage>
</organism>
<dbReference type="Gene3D" id="1.25.40.270">
    <property type="entry name" value="Vacuolar protein sorting-associated protein vta1"/>
    <property type="match status" value="1"/>
</dbReference>
<dbReference type="PANTHER" id="PTHR46009:SF1">
    <property type="entry name" value="VACUOLAR PROTEIN SORTING-ASSOCIATED PROTEIN VTA1 HOMOLOG"/>
    <property type="match status" value="1"/>
</dbReference>
<comment type="subcellular location">
    <subcellularLocation>
        <location evidence="1">Endomembrane system</location>
    </subcellularLocation>
</comment>
<comment type="caution">
    <text evidence="5">The sequence shown here is derived from an EMBL/GenBank/DDBJ whole genome shotgun (WGS) entry which is preliminary data.</text>
</comment>
<dbReference type="Pfam" id="PF04652">
    <property type="entry name" value="Vta1"/>
    <property type="match status" value="1"/>
</dbReference>
<accession>A0A4U5MS54</accession>
<sequence>MHGGSRNVVSRLVRSRDSVGFERVSATQRLEIGLGIDASTKRQDSRKEAEDIDAEEENAEEAARSHANEASCQRRGKAHAPPIYCRGAPDPLNVRVLPNTFRPIANHLRVANQYVGRDPIIHYWCLYYTIQRANELVADDETTKEYLDTMLAVLKYLKYKYAKIPGVQHDSAAQEHISAYINSLIRDCTQCDRQKLYDNNLVGNYFTAGLLCDVLTTFGPIEDAKVRLRNYAKWKASYLFGCLKAGVEPAPCEQSDYKGTEEALDPSMQERMRPDLSMSQLSLPTSGQDFKPQEATPQRIPFSGGAPTNDFPRSSGGPTFAEATSQSTPWRDSGGATTGPSTSRAPMQPLPAPQHSRMMTRLHPASSNFKTSEAHLRQWTPSGRLEQTPPSPNPMWRPLQPEFLPLTPNHNFGQDGMRTRLPCFSGHASYPSTDSSSPSVHSSSSRAFQHGSTPVLRPISASYPLYDTRSG</sequence>
<dbReference type="AlphaFoldDB" id="A0A4U5MS54"/>
<evidence type="ECO:0000256" key="1">
    <source>
        <dbReference type="ARBA" id="ARBA00004308"/>
    </source>
</evidence>
<dbReference type="GO" id="GO:0032511">
    <property type="term" value="P:late endosome to vacuole transport via multivesicular body sorting pathway"/>
    <property type="evidence" value="ECO:0007669"/>
    <property type="project" value="InterPro"/>
</dbReference>
<dbReference type="InterPro" id="IPR023175">
    <property type="entry name" value="Vta1/CALS_N_sf"/>
</dbReference>
<name>A0A4U5MS54_STECR</name>
<dbReference type="STRING" id="34508.A0A4U5MS54"/>
<dbReference type="EMBL" id="AZBU02000006">
    <property type="protein sequence ID" value="TKR72484.1"/>
    <property type="molecule type" value="Genomic_DNA"/>
</dbReference>
<keyword evidence="6" id="KW-1185">Reference proteome</keyword>
<reference evidence="5 6" key="1">
    <citation type="journal article" date="2015" name="Genome Biol.">
        <title>Comparative genomics of Steinernema reveals deeply conserved gene regulatory networks.</title>
        <authorList>
            <person name="Dillman A.R."/>
            <person name="Macchietto M."/>
            <person name="Porter C.F."/>
            <person name="Rogers A."/>
            <person name="Williams B."/>
            <person name="Antoshechkin I."/>
            <person name="Lee M.M."/>
            <person name="Goodwin Z."/>
            <person name="Lu X."/>
            <person name="Lewis E.E."/>
            <person name="Goodrich-Blair H."/>
            <person name="Stock S.P."/>
            <person name="Adams B.J."/>
            <person name="Sternberg P.W."/>
            <person name="Mortazavi A."/>
        </authorList>
    </citation>
    <scope>NUCLEOTIDE SEQUENCE [LARGE SCALE GENOMIC DNA]</scope>
    <source>
        <strain evidence="5 6">ALL</strain>
    </source>
</reference>
<feature type="region of interest" description="Disordered" evidence="3">
    <location>
        <begin position="367"/>
        <end position="395"/>
    </location>
</feature>
<proteinExistence type="predicted"/>
<feature type="compositionally biased region" description="Basic and acidic residues" evidence="3">
    <location>
        <begin position="40"/>
        <end position="49"/>
    </location>
</feature>
<dbReference type="InterPro" id="IPR039431">
    <property type="entry name" value="Vta1/CALS_N"/>
</dbReference>
<reference evidence="5 6" key="2">
    <citation type="journal article" date="2019" name="G3 (Bethesda)">
        <title>Hybrid Assembly of the Genome of the Entomopathogenic Nematode Steinernema carpocapsae Identifies the X-Chromosome.</title>
        <authorList>
            <person name="Serra L."/>
            <person name="Macchietto M."/>
            <person name="Macias-Munoz A."/>
            <person name="McGill C.J."/>
            <person name="Rodriguez I.M."/>
            <person name="Rodriguez B."/>
            <person name="Murad R."/>
            <person name="Mortazavi A."/>
        </authorList>
    </citation>
    <scope>NUCLEOTIDE SEQUENCE [LARGE SCALE GENOMIC DNA]</scope>
    <source>
        <strain evidence="5 6">ALL</strain>
    </source>
</reference>
<keyword evidence="2" id="KW-0472">Membrane</keyword>
<gene>
    <name evidence="5" type="ORF">L596_019921</name>
</gene>
<protein>
    <recommendedName>
        <fullName evidence="4">Vta1/callose synthase N-terminal domain-containing protein</fullName>
    </recommendedName>
</protein>
<evidence type="ECO:0000313" key="5">
    <source>
        <dbReference type="EMBL" id="TKR72484.1"/>
    </source>
</evidence>
<feature type="compositionally biased region" description="Acidic residues" evidence="3">
    <location>
        <begin position="50"/>
        <end position="60"/>
    </location>
</feature>
<dbReference type="InterPro" id="IPR044538">
    <property type="entry name" value="Vta1-like"/>
</dbReference>
<feature type="compositionally biased region" description="Low complexity" evidence="3">
    <location>
        <begin position="429"/>
        <end position="445"/>
    </location>
</feature>
<dbReference type="GO" id="GO:0005771">
    <property type="term" value="C:multivesicular body"/>
    <property type="evidence" value="ECO:0007669"/>
    <property type="project" value="TreeGrafter"/>
</dbReference>
<feature type="region of interest" description="Disordered" evidence="3">
    <location>
        <begin position="429"/>
        <end position="471"/>
    </location>
</feature>
<feature type="region of interest" description="Disordered" evidence="3">
    <location>
        <begin position="40"/>
        <end position="75"/>
    </location>
</feature>